<dbReference type="InterPro" id="IPR050281">
    <property type="entry name" value="Flavin_monoamine_oxidase"/>
</dbReference>
<reference evidence="8 9" key="1">
    <citation type="submission" date="2022-05" db="EMBL/GenBank/DDBJ databases">
        <title>Novel Pseudomonas spp. Isolated from a Rainbow Trout Aquaculture Facility.</title>
        <authorList>
            <person name="Testerman T."/>
            <person name="Graf J."/>
        </authorList>
    </citation>
    <scope>NUCLEOTIDE SEQUENCE [LARGE SCALE GENOMIC DNA]</scope>
    <source>
        <strain evidence="8 9">ID1025</strain>
    </source>
</reference>
<comment type="pathway">
    <text evidence="1">Plant hormone metabolism; auxin biosynthesis.</text>
</comment>
<evidence type="ECO:0000256" key="3">
    <source>
        <dbReference type="ARBA" id="ARBA00012535"/>
    </source>
</evidence>
<organism evidence="8 9">
    <name type="scientific">Pseudomonas rubra</name>
    <dbReference type="NCBI Taxonomy" id="2942627"/>
    <lineage>
        <taxon>Bacteria</taxon>
        <taxon>Pseudomonadati</taxon>
        <taxon>Pseudomonadota</taxon>
        <taxon>Gammaproteobacteria</taxon>
        <taxon>Pseudomonadales</taxon>
        <taxon>Pseudomonadaceae</taxon>
        <taxon>Pseudomonas</taxon>
    </lineage>
</organism>
<dbReference type="PANTHER" id="PTHR10742">
    <property type="entry name" value="FLAVIN MONOAMINE OXIDASE"/>
    <property type="match status" value="1"/>
</dbReference>
<evidence type="ECO:0000313" key="8">
    <source>
        <dbReference type="EMBL" id="MDD1012266.1"/>
    </source>
</evidence>
<evidence type="ECO:0000256" key="2">
    <source>
        <dbReference type="ARBA" id="ARBA00005833"/>
    </source>
</evidence>
<dbReference type="Gene3D" id="3.50.50.60">
    <property type="entry name" value="FAD/NAD(P)-binding domain"/>
    <property type="match status" value="1"/>
</dbReference>
<dbReference type="Pfam" id="PF01593">
    <property type="entry name" value="Amino_oxidase"/>
    <property type="match status" value="1"/>
</dbReference>
<gene>
    <name evidence="8" type="ORF">M5G17_01015</name>
</gene>
<comment type="catalytic activity">
    <reaction evidence="6">
        <text>L-tryptophan + O2 = indole-3-acetamide + CO2 + H2O</text>
        <dbReference type="Rhea" id="RHEA:16165"/>
        <dbReference type="ChEBI" id="CHEBI:15377"/>
        <dbReference type="ChEBI" id="CHEBI:15379"/>
        <dbReference type="ChEBI" id="CHEBI:16031"/>
        <dbReference type="ChEBI" id="CHEBI:16526"/>
        <dbReference type="ChEBI" id="CHEBI:57912"/>
        <dbReference type="EC" id="1.13.12.3"/>
    </reaction>
</comment>
<dbReference type="Proteomes" id="UP001148184">
    <property type="component" value="Unassembled WGS sequence"/>
</dbReference>
<keyword evidence="5" id="KW-0073">Auxin biosynthesis</keyword>
<proteinExistence type="inferred from homology"/>
<dbReference type="InterPro" id="IPR036188">
    <property type="entry name" value="FAD/NAD-bd_sf"/>
</dbReference>
<evidence type="ECO:0000256" key="1">
    <source>
        <dbReference type="ARBA" id="ARBA00004814"/>
    </source>
</evidence>
<protein>
    <recommendedName>
        <fullName evidence="4">Tryptophan 2-monooxygenase</fullName>
        <ecNumber evidence="3">1.13.12.3</ecNumber>
    </recommendedName>
</protein>
<accession>A0ABT5P1W7</accession>
<keyword evidence="9" id="KW-1185">Reference proteome</keyword>
<evidence type="ECO:0000313" key="9">
    <source>
        <dbReference type="Proteomes" id="UP001148184"/>
    </source>
</evidence>
<dbReference type="SUPFAM" id="SSF54373">
    <property type="entry name" value="FAD-linked reductases, C-terminal domain"/>
    <property type="match status" value="1"/>
</dbReference>
<name>A0ABT5P1W7_9PSED</name>
<dbReference type="RefSeq" id="WP_273891178.1">
    <property type="nucleotide sequence ID" value="NZ_JAMDGP010000001.1"/>
</dbReference>
<dbReference type="Gene3D" id="1.10.405.40">
    <property type="match status" value="1"/>
</dbReference>
<dbReference type="InterPro" id="IPR002937">
    <property type="entry name" value="Amino_oxidase"/>
</dbReference>
<dbReference type="EMBL" id="JAMDGZ010000002">
    <property type="protein sequence ID" value="MDD1012266.1"/>
    <property type="molecule type" value="Genomic_DNA"/>
</dbReference>
<comment type="caution">
    <text evidence="8">The sequence shown here is derived from an EMBL/GenBank/DDBJ whole genome shotgun (WGS) entry which is preliminary data.</text>
</comment>
<dbReference type="PANTHER" id="PTHR10742:SF342">
    <property type="entry name" value="AMINE OXIDASE"/>
    <property type="match status" value="1"/>
</dbReference>
<dbReference type="EC" id="1.13.12.3" evidence="3"/>
<evidence type="ECO:0000256" key="5">
    <source>
        <dbReference type="ARBA" id="ARBA00023070"/>
    </source>
</evidence>
<feature type="domain" description="Amine oxidase" evidence="7">
    <location>
        <begin position="61"/>
        <end position="574"/>
    </location>
</feature>
<evidence type="ECO:0000256" key="4">
    <source>
        <dbReference type="ARBA" id="ARBA00017871"/>
    </source>
</evidence>
<comment type="similarity">
    <text evidence="2">Belongs to the tryptophan 2-monooxygenase family.</text>
</comment>
<dbReference type="SUPFAM" id="SSF51905">
    <property type="entry name" value="FAD/NAD(P)-binding domain"/>
    <property type="match status" value="1"/>
</dbReference>
<evidence type="ECO:0000259" key="7">
    <source>
        <dbReference type="Pfam" id="PF01593"/>
    </source>
</evidence>
<evidence type="ECO:0000256" key="6">
    <source>
        <dbReference type="ARBA" id="ARBA00047321"/>
    </source>
</evidence>
<sequence length="630" mass="70973">MSAIPSRILSAQRVLDNQVRALIPDFPFDYGQYLMDKGQAPLGRIQPQYHGRQVLVVGAGVAGLVAAYEAMRMGLHPVVVEASGRIGGRLFSSPVDADVPFERGAMRFPLSGRALMHYFSKVGMLENSEDFPNPGSAAAVSTVVDYGDEKFYYEVGNSNFPRPPAFENIEIKFFEEFLEQAPIHFQEMEQAMSAGTIDQAKIKRLWNAILAEGWDNLSFHAAMVEQARWSDEDINLFGQIGFGTGGWNTDFPNCFLEVLRVLYTGLDINHLLMRDGADQLPQRLWERSAAAFGDESVFWPQDMTLKELSQAFPGNPLRQEVRQIRRLGVDEGGGFEVLLHDLEHGHDQRLRYDSVVYTPHVRVLDKFRYMNGAEGLEASRSLLTQPQWEAVMYTHYMQSAKVFAATREPFWTARGEDGKQLMSITLSDRLTRGTYLVDYSRSTGDYKGSGIFLSYTWNDDSLKFLGDRQGRLPQHGELCTALLDQVYPGLDLTSHFAEADPFVEINWEDEPFYLGAFKMNLPGQYEYQRLLFSQFKEGSDRTAVDGFILAGDDVSWTGGWAEGAVTTALNAVDKLATRFNNGFSPQGGPISQWEPLKPMTLNQGGPRQQPGVLCRLMRWLQSRLCRPLKR</sequence>
<dbReference type="Gene3D" id="3.90.660.10">
    <property type="match status" value="1"/>
</dbReference>